<evidence type="ECO:0000256" key="1">
    <source>
        <dbReference type="SAM" id="MobiDB-lite"/>
    </source>
</evidence>
<evidence type="ECO:0000256" key="2">
    <source>
        <dbReference type="SAM" id="SignalP"/>
    </source>
</evidence>
<evidence type="ECO:0000313" key="3">
    <source>
        <dbReference type="EMBL" id="TMQ51444.1"/>
    </source>
</evidence>
<name>A0A538SJ93_UNCEI</name>
<evidence type="ECO:0008006" key="5">
    <source>
        <dbReference type="Google" id="ProtNLM"/>
    </source>
</evidence>
<dbReference type="EMBL" id="VBOT01000071">
    <property type="protein sequence ID" value="TMQ51444.1"/>
    <property type="molecule type" value="Genomic_DNA"/>
</dbReference>
<dbReference type="PROSITE" id="PS51318">
    <property type="entry name" value="TAT"/>
    <property type="match status" value="1"/>
</dbReference>
<dbReference type="AlphaFoldDB" id="A0A538SJ93"/>
<evidence type="ECO:0000313" key="4">
    <source>
        <dbReference type="Proteomes" id="UP000320184"/>
    </source>
</evidence>
<gene>
    <name evidence="3" type="ORF">E6K73_05610</name>
</gene>
<reference evidence="3 4" key="1">
    <citation type="journal article" date="2019" name="Nat. Microbiol.">
        <title>Mediterranean grassland soil C-N compound turnover is dependent on rainfall and depth, and is mediated by genomically divergent microorganisms.</title>
        <authorList>
            <person name="Diamond S."/>
            <person name="Andeer P.F."/>
            <person name="Li Z."/>
            <person name="Crits-Christoph A."/>
            <person name="Burstein D."/>
            <person name="Anantharaman K."/>
            <person name="Lane K.R."/>
            <person name="Thomas B.C."/>
            <person name="Pan C."/>
            <person name="Northen T.R."/>
            <person name="Banfield J.F."/>
        </authorList>
    </citation>
    <scope>NUCLEOTIDE SEQUENCE [LARGE SCALE GENOMIC DNA]</scope>
    <source>
        <strain evidence="3">WS_3</strain>
    </source>
</reference>
<keyword evidence="2" id="KW-0732">Signal</keyword>
<comment type="caution">
    <text evidence="3">The sequence shown here is derived from an EMBL/GenBank/DDBJ whole genome shotgun (WGS) entry which is preliminary data.</text>
</comment>
<feature type="region of interest" description="Disordered" evidence="1">
    <location>
        <begin position="34"/>
        <end position="68"/>
    </location>
</feature>
<feature type="signal peptide" evidence="2">
    <location>
        <begin position="1"/>
        <end position="37"/>
    </location>
</feature>
<dbReference type="Proteomes" id="UP000320184">
    <property type="component" value="Unassembled WGS sequence"/>
</dbReference>
<accession>A0A538SJ93</accession>
<feature type="compositionally biased region" description="Low complexity" evidence="1">
    <location>
        <begin position="34"/>
        <end position="56"/>
    </location>
</feature>
<feature type="chain" id="PRO_5021856181" description="Twin-arginine translocation signal domain-containing protein" evidence="2">
    <location>
        <begin position="38"/>
        <end position="120"/>
    </location>
</feature>
<sequence length="120" mass="12463">MKRAGRERSARGGGSRRRFLKLIAAGSAGLLAGTASAAPAPARRANTARAKAGNAKLAPEPSRSKAVEAEIESQKKSLARTLKTIRDYPLPPGSEMAFAFRPIKAARGAKQGAPRSGRAG</sequence>
<proteinExistence type="predicted"/>
<organism evidence="3 4">
    <name type="scientific">Eiseniibacteriota bacterium</name>
    <dbReference type="NCBI Taxonomy" id="2212470"/>
    <lineage>
        <taxon>Bacteria</taxon>
        <taxon>Candidatus Eiseniibacteriota</taxon>
    </lineage>
</organism>
<dbReference type="InterPro" id="IPR006311">
    <property type="entry name" value="TAT_signal"/>
</dbReference>
<protein>
    <recommendedName>
        <fullName evidence="5">Twin-arginine translocation signal domain-containing protein</fullName>
    </recommendedName>
</protein>